<feature type="region of interest" description="Disordered" evidence="1">
    <location>
        <begin position="77"/>
        <end position="105"/>
    </location>
</feature>
<keyword evidence="3" id="KW-1185">Reference proteome</keyword>
<evidence type="ECO:0000256" key="1">
    <source>
        <dbReference type="SAM" id="MobiDB-lite"/>
    </source>
</evidence>
<name>B9XL79_PEDPL</name>
<proteinExistence type="predicted"/>
<reference evidence="2 3" key="1">
    <citation type="journal article" date="2011" name="J. Bacteriol.">
        <title>Genome sequence of 'Pedosphaera parvula' Ellin514, an aerobic Verrucomicrobial isolate from pasture soil.</title>
        <authorList>
            <person name="Kant R."/>
            <person name="van Passel M.W."/>
            <person name="Sangwan P."/>
            <person name="Palva A."/>
            <person name="Lucas S."/>
            <person name="Copeland A."/>
            <person name="Lapidus A."/>
            <person name="Glavina Del Rio T."/>
            <person name="Dalin E."/>
            <person name="Tice H."/>
            <person name="Bruce D."/>
            <person name="Goodwin L."/>
            <person name="Pitluck S."/>
            <person name="Chertkov O."/>
            <person name="Larimer F.W."/>
            <person name="Land M.L."/>
            <person name="Hauser L."/>
            <person name="Brettin T.S."/>
            <person name="Detter J.C."/>
            <person name="Han S."/>
            <person name="de Vos W.M."/>
            <person name="Janssen P.H."/>
            <person name="Smidt H."/>
        </authorList>
    </citation>
    <scope>NUCLEOTIDE SEQUENCE [LARGE SCALE GENOMIC DNA]</scope>
    <source>
        <strain evidence="2 3">Ellin514</strain>
    </source>
</reference>
<accession>B9XL79</accession>
<dbReference type="EMBL" id="ABOX02000028">
    <property type="protein sequence ID" value="EEF59430.1"/>
    <property type="molecule type" value="Genomic_DNA"/>
</dbReference>
<evidence type="ECO:0000313" key="2">
    <source>
        <dbReference type="EMBL" id="EEF59430.1"/>
    </source>
</evidence>
<gene>
    <name evidence="2" type="ORF">Cflav_PD2274</name>
</gene>
<dbReference type="RefSeq" id="WP_007416570.1">
    <property type="nucleotide sequence ID" value="NZ_ABOX02000028.1"/>
</dbReference>
<dbReference type="Proteomes" id="UP000003688">
    <property type="component" value="Unassembled WGS sequence"/>
</dbReference>
<feature type="compositionally biased region" description="Polar residues" evidence="1">
    <location>
        <begin position="95"/>
        <end position="105"/>
    </location>
</feature>
<dbReference type="AlphaFoldDB" id="B9XL79"/>
<evidence type="ECO:0000313" key="3">
    <source>
        <dbReference type="Proteomes" id="UP000003688"/>
    </source>
</evidence>
<comment type="caution">
    <text evidence="2">The sequence shown here is derived from an EMBL/GenBank/DDBJ whole genome shotgun (WGS) entry which is preliminary data.</text>
</comment>
<protein>
    <submittedName>
        <fullName evidence="2">Uncharacterized protein</fullName>
    </submittedName>
</protein>
<organism evidence="2 3">
    <name type="scientific">Pedosphaera parvula (strain Ellin514)</name>
    <dbReference type="NCBI Taxonomy" id="320771"/>
    <lineage>
        <taxon>Bacteria</taxon>
        <taxon>Pseudomonadati</taxon>
        <taxon>Verrucomicrobiota</taxon>
        <taxon>Pedosphaerae</taxon>
        <taxon>Pedosphaerales</taxon>
        <taxon>Pedosphaeraceae</taxon>
        <taxon>Pedosphaera</taxon>
    </lineage>
</organism>
<sequence length="132" mass="14213">MAHQKNASNHIVVIVLTNGGISADFRNIIGPIRRPMLGAEKISPGWFNSVNLTSEYVAGLTTAEACLFRSAPAATRSGKERVPGFDSPTRAEVTASVSRESPGTQNLSGVLAPTLKELTLLLYDLREHQQLI</sequence>